<sequence>MKFKYNALCVASVAFFGAVACKEKPKTTDAAGDSKKSAVEEMVEKVKEVVSPEVEASLSVDERAAKLGFAKYLPANTEVVMSFYNAEESSKQLEALKLYGIIRQNLGMGAMDDVGLDIIEEEMLEDEEIVVPEGEQADDDGFAGEEAGEPDMADPTSPWMLLGQEITLALGETAGEQLGGLLRVNRRMAYFQSKVMGQAAQAYGRDGNLEQFMETLENLSGEQLVDDLINDSESGIETIRKAQMPPVYLSFRAKDGELDQAAQQVSSGMAFFGMAGEMAAPTEFETGGGKFSGYKILGEKVAETLSAERESMVEQLGADNADAIIDAISKKNLVIVTGTVGDYVVIMMGDSEDSLKLAEEAKDSIVGTDELKFADAFADKKLLSLVYGEKEIWDTAVEEAGGLASYALGFRDGLSGGDGLGETRDIEEMLQMIADREKVLLDMGKSSDLGMIAYAEDGVKVESFGGYDKGSIDWDAKTTLAHLGDSGDNLLFLNMAANAAYDENLGSYVEAIFETAYAITMKVSELNPDADELSEVSQYTQLFDKQFREDLLGMYEAVSGDFADGLGNESAVLIDLKGSMPAIPGIPQGIVDEAKAPRFTMLAPVTDREKLASAWEKMNQHTTSLLSKVSEMSGTKIPMQKPISSERDGMTTWFFSFPFFQDDFLPSVTVSDRWFAASTSKTQALDLMAKAEAGGEAGNGVTFYVNFNTLTDYSEDMLKIVDNNASDVFKNKYDLEGFHRDKDEYQELIDACREFDSLKWTVRKENDYTRNSMHFKVK</sequence>
<evidence type="ECO:0000313" key="3">
    <source>
        <dbReference type="Proteomes" id="UP001597375"/>
    </source>
</evidence>
<keyword evidence="3" id="KW-1185">Reference proteome</keyword>
<organism evidence="2 3">
    <name type="scientific">Luteolibacter algae</name>
    <dbReference type="NCBI Taxonomy" id="454151"/>
    <lineage>
        <taxon>Bacteria</taxon>
        <taxon>Pseudomonadati</taxon>
        <taxon>Verrucomicrobiota</taxon>
        <taxon>Verrucomicrobiia</taxon>
        <taxon>Verrucomicrobiales</taxon>
        <taxon>Verrucomicrobiaceae</taxon>
        <taxon>Luteolibacter</taxon>
    </lineage>
</organism>
<reference evidence="3" key="1">
    <citation type="journal article" date="2019" name="Int. J. Syst. Evol. Microbiol.">
        <title>The Global Catalogue of Microorganisms (GCM) 10K type strain sequencing project: providing services to taxonomists for standard genome sequencing and annotation.</title>
        <authorList>
            <consortium name="The Broad Institute Genomics Platform"/>
            <consortium name="The Broad Institute Genome Sequencing Center for Infectious Disease"/>
            <person name="Wu L."/>
            <person name="Ma J."/>
        </authorList>
    </citation>
    <scope>NUCLEOTIDE SEQUENCE [LARGE SCALE GENOMIC DNA]</scope>
    <source>
        <strain evidence="3">CGMCC 4.7106</strain>
    </source>
</reference>
<dbReference type="RefSeq" id="WP_386820692.1">
    <property type="nucleotide sequence ID" value="NZ_JBHUIT010000027.1"/>
</dbReference>
<evidence type="ECO:0000256" key="1">
    <source>
        <dbReference type="SAM" id="MobiDB-lite"/>
    </source>
</evidence>
<evidence type="ECO:0008006" key="4">
    <source>
        <dbReference type="Google" id="ProtNLM"/>
    </source>
</evidence>
<name>A0ABW5D8M6_9BACT</name>
<dbReference type="Proteomes" id="UP001597375">
    <property type="component" value="Unassembled WGS sequence"/>
</dbReference>
<comment type="caution">
    <text evidence="2">The sequence shown here is derived from an EMBL/GenBank/DDBJ whole genome shotgun (WGS) entry which is preliminary data.</text>
</comment>
<proteinExistence type="predicted"/>
<accession>A0ABW5D8M6</accession>
<dbReference type="EMBL" id="JBHUIT010000027">
    <property type="protein sequence ID" value="MFD2257407.1"/>
    <property type="molecule type" value="Genomic_DNA"/>
</dbReference>
<gene>
    <name evidence="2" type="ORF">ACFSSA_12050</name>
</gene>
<evidence type="ECO:0000313" key="2">
    <source>
        <dbReference type="EMBL" id="MFD2257407.1"/>
    </source>
</evidence>
<feature type="region of interest" description="Disordered" evidence="1">
    <location>
        <begin position="132"/>
        <end position="151"/>
    </location>
</feature>
<protein>
    <recommendedName>
        <fullName evidence="4">DUF4836 family protein</fullName>
    </recommendedName>
</protein>
<dbReference type="PROSITE" id="PS51257">
    <property type="entry name" value="PROKAR_LIPOPROTEIN"/>
    <property type="match status" value="1"/>
</dbReference>